<dbReference type="AlphaFoldDB" id="A0A8K0ITV6"/>
<name>A0A8K0ITV6_COCNU</name>
<accession>A0A8K0ITV6</accession>
<dbReference type="Proteomes" id="UP000797356">
    <property type="component" value="Chromosome 13"/>
</dbReference>
<dbReference type="OrthoDB" id="1270396at2759"/>
<feature type="compositionally biased region" description="Polar residues" evidence="1">
    <location>
        <begin position="28"/>
        <end position="43"/>
    </location>
</feature>
<feature type="region of interest" description="Disordered" evidence="1">
    <location>
        <begin position="28"/>
        <end position="71"/>
    </location>
</feature>
<sequence length="172" mass="19245">MSLITMASKRHLDFIPVPWWVTRSLASEEQSEHTPSTSASTAQEPPPLASTPSVTSTPPITEPLSSSISKTHATTQTFECASSSWIFRSPTHMTHVWNCQHQRSYDFPNHERARDARLRKIRELYGVTRSSSIENGSSTDETLQRTLFSGYRNILRVSGRGWLGTGGARSLR</sequence>
<evidence type="ECO:0000313" key="3">
    <source>
        <dbReference type="Proteomes" id="UP000797356"/>
    </source>
</evidence>
<feature type="compositionally biased region" description="Low complexity" evidence="1">
    <location>
        <begin position="50"/>
        <end position="63"/>
    </location>
</feature>
<dbReference type="EMBL" id="CM017884">
    <property type="protein sequence ID" value="KAG1366883.1"/>
    <property type="molecule type" value="Genomic_DNA"/>
</dbReference>
<evidence type="ECO:0000313" key="2">
    <source>
        <dbReference type="EMBL" id="KAG1366883.1"/>
    </source>
</evidence>
<protein>
    <submittedName>
        <fullName evidence="2">Uncharacterized protein</fullName>
    </submittedName>
</protein>
<reference evidence="2" key="1">
    <citation type="journal article" date="2017" name="Gigascience">
        <title>The genome draft of coconut (Cocos nucifera).</title>
        <authorList>
            <person name="Xiao Y."/>
            <person name="Xu P."/>
            <person name="Fan H."/>
            <person name="Baudouin L."/>
            <person name="Xia W."/>
            <person name="Bocs S."/>
            <person name="Xu J."/>
            <person name="Li Q."/>
            <person name="Guo A."/>
            <person name="Zhou L."/>
            <person name="Li J."/>
            <person name="Wu Y."/>
            <person name="Ma Z."/>
            <person name="Armero A."/>
            <person name="Issali A.E."/>
            <person name="Liu N."/>
            <person name="Peng M."/>
            <person name="Yang Y."/>
        </authorList>
    </citation>
    <scope>NUCLEOTIDE SEQUENCE</scope>
    <source>
        <tissue evidence="2">Spear leaf of Hainan Tall coconut</tissue>
    </source>
</reference>
<gene>
    <name evidence="2" type="ORF">COCNU_13G006730</name>
</gene>
<proteinExistence type="predicted"/>
<evidence type="ECO:0000256" key="1">
    <source>
        <dbReference type="SAM" id="MobiDB-lite"/>
    </source>
</evidence>
<comment type="caution">
    <text evidence="2">The sequence shown here is derived from an EMBL/GenBank/DDBJ whole genome shotgun (WGS) entry which is preliminary data.</text>
</comment>
<reference evidence="2" key="2">
    <citation type="submission" date="2019-07" db="EMBL/GenBank/DDBJ databases">
        <authorList>
            <person name="Yang Y."/>
            <person name="Bocs S."/>
            <person name="Baudouin L."/>
        </authorList>
    </citation>
    <scope>NUCLEOTIDE SEQUENCE</scope>
    <source>
        <tissue evidence="2">Spear leaf of Hainan Tall coconut</tissue>
    </source>
</reference>
<keyword evidence="3" id="KW-1185">Reference proteome</keyword>
<organism evidence="2 3">
    <name type="scientific">Cocos nucifera</name>
    <name type="common">Coconut palm</name>
    <dbReference type="NCBI Taxonomy" id="13894"/>
    <lineage>
        <taxon>Eukaryota</taxon>
        <taxon>Viridiplantae</taxon>
        <taxon>Streptophyta</taxon>
        <taxon>Embryophyta</taxon>
        <taxon>Tracheophyta</taxon>
        <taxon>Spermatophyta</taxon>
        <taxon>Magnoliopsida</taxon>
        <taxon>Liliopsida</taxon>
        <taxon>Arecaceae</taxon>
        <taxon>Arecoideae</taxon>
        <taxon>Cocoseae</taxon>
        <taxon>Attaleinae</taxon>
        <taxon>Cocos</taxon>
    </lineage>
</organism>